<reference evidence="1 2" key="1">
    <citation type="submission" date="2020-09" db="EMBL/GenBank/DDBJ databases">
        <title>De no assembly of potato wild relative species, Solanum commersonii.</title>
        <authorList>
            <person name="Cho K."/>
        </authorList>
    </citation>
    <scope>NUCLEOTIDE SEQUENCE [LARGE SCALE GENOMIC DNA]</scope>
    <source>
        <strain evidence="1">LZ3.2</strain>
        <tissue evidence="1">Leaf</tissue>
    </source>
</reference>
<evidence type="ECO:0000313" key="2">
    <source>
        <dbReference type="Proteomes" id="UP000824120"/>
    </source>
</evidence>
<dbReference type="PANTHER" id="PTHR36617:SF16">
    <property type="entry name" value="OS04G0516500 PROTEIN"/>
    <property type="match status" value="1"/>
</dbReference>
<evidence type="ECO:0000313" key="1">
    <source>
        <dbReference type="EMBL" id="KAG5609305.1"/>
    </source>
</evidence>
<dbReference type="EMBL" id="JACXVP010000004">
    <property type="protein sequence ID" value="KAG5609305.1"/>
    <property type="molecule type" value="Genomic_DNA"/>
</dbReference>
<dbReference type="PANTHER" id="PTHR36617">
    <property type="entry name" value="PROTEIN, PUTATIVE-RELATED"/>
    <property type="match status" value="1"/>
</dbReference>
<proteinExistence type="predicted"/>
<gene>
    <name evidence="1" type="ORF">H5410_020586</name>
</gene>
<keyword evidence="2" id="KW-1185">Reference proteome</keyword>
<organism evidence="1 2">
    <name type="scientific">Solanum commersonii</name>
    <name type="common">Commerson's wild potato</name>
    <name type="synonym">Commerson's nightshade</name>
    <dbReference type="NCBI Taxonomy" id="4109"/>
    <lineage>
        <taxon>Eukaryota</taxon>
        <taxon>Viridiplantae</taxon>
        <taxon>Streptophyta</taxon>
        <taxon>Embryophyta</taxon>
        <taxon>Tracheophyta</taxon>
        <taxon>Spermatophyta</taxon>
        <taxon>Magnoliopsida</taxon>
        <taxon>eudicotyledons</taxon>
        <taxon>Gunneridae</taxon>
        <taxon>Pentapetalae</taxon>
        <taxon>asterids</taxon>
        <taxon>lamiids</taxon>
        <taxon>Solanales</taxon>
        <taxon>Solanaceae</taxon>
        <taxon>Solanoideae</taxon>
        <taxon>Solaneae</taxon>
        <taxon>Solanum</taxon>
    </lineage>
</organism>
<dbReference type="AlphaFoldDB" id="A0A9J5Z8V3"/>
<comment type="caution">
    <text evidence="1">The sequence shown here is derived from an EMBL/GenBank/DDBJ whole genome shotgun (WGS) entry which is preliminary data.</text>
</comment>
<dbReference type="OrthoDB" id="1752009at2759"/>
<sequence>MELNFSYAAQTLQKCRQIRAKVKIGDGQLTSFWLDKWTGQGAMKQQHPELFALSQQQHATVAMMWTGQGWNLFLRRHLNDWEMKRIAKFYNSVAGFNNLNGGEDRLEWNKDRNGKFSINSAYKELNSTVVKERDWPWKMIWKPKIPYKVNCSPGFWVKRWVKPGSIAGAKMLGTRMARYNPTILWESCEDVWPSGGLRTINSQVQFPVKKKCSCAGGRGRYQAS</sequence>
<protein>
    <submittedName>
        <fullName evidence="1">Uncharacterized protein</fullName>
    </submittedName>
</protein>
<dbReference type="Proteomes" id="UP000824120">
    <property type="component" value="Chromosome 4"/>
</dbReference>
<accession>A0A9J5Z8V3</accession>
<name>A0A9J5Z8V3_SOLCO</name>